<dbReference type="GO" id="GO:0106290">
    <property type="term" value="F:trans-cinnamate-CoA ligase activity"/>
    <property type="evidence" value="ECO:0007669"/>
    <property type="project" value="UniProtKB-ARBA"/>
</dbReference>
<organism evidence="6 7">
    <name type="scientific">Apostasia shenzhenica</name>
    <dbReference type="NCBI Taxonomy" id="1088818"/>
    <lineage>
        <taxon>Eukaryota</taxon>
        <taxon>Viridiplantae</taxon>
        <taxon>Streptophyta</taxon>
        <taxon>Embryophyta</taxon>
        <taxon>Tracheophyta</taxon>
        <taxon>Spermatophyta</taxon>
        <taxon>Magnoliopsida</taxon>
        <taxon>Liliopsida</taxon>
        <taxon>Asparagales</taxon>
        <taxon>Orchidaceae</taxon>
        <taxon>Apostasioideae</taxon>
        <taxon>Apostasia</taxon>
    </lineage>
</organism>
<dbReference type="EMBL" id="KZ451886">
    <property type="protein sequence ID" value="PKA66229.1"/>
    <property type="molecule type" value="Genomic_DNA"/>
</dbReference>
<evidence type="ECO:0000313" key="6">
    <source>
        <dbReference type="EMBL" id="PKA66229.1"/>
    </source>
</evidence>
<feature type="domain" description="AMP-binding enzyme C-terminal" evidence="4">
    <location>
        <begin position="529"/>
        <end position="616"/>
    </location>
</feature>
<dbReference type="PANTHER" id="PTHR44394:SF1">
    <property type="entry name" value="BETA-ALANINE-ACTIVATING ENZYME"/>
    <property type="match status" value="1"/>
</dbReference>
<keyword evidence="6" id="KW-0436">Ligase</keyword>
<dbReference type="GO" id="GO:0043041">
    <property type="term" value="P:amino acid activation for nonribosomal peptide biosynthetic process"/>
    <property type="evidence" value="ECO:0007669"/>
    <property type="project" value="TreeGrafter"/>
</dbReference>
<evidence type="ECO:0000259" key="4">
    <source>
        <dbReference type="Pfam" id="PF13193"/>
    </source>
</evidence>
<dbReference type="InterPro" id="IPR002372">
    <property type="entry name" value="PQQ_rpt_dom"/>
</dbReference>
<dbReference type="SUPFAM" id="SSF47336">
    <property type="entry name" value="ACP-like"/>
    <property type="match status" value="1"/>
</dbReference>
<dbReference type="Gene3D" id="3.40.50.12780">
    <property type="entry name" value="N-terminal domain of ligase-like"/>
    <property type="match status" value="1"/>
</dbReference>
<evidence type="ECO:0000259" key="3">
    <source>
        <dbReference type="Pfam" id="PF00501"/>
    </source>
</evidence>
<dbReference type="Gene3D" id="1.10.1200.10">
    <property type="entry name" value="ACP-like"/>
    <property type="match status" value="1"/>
</dbReference>
<gene>
    <name evidence="6" type="ORF">AXF42_Ash006926</name>
</gene>
<dbReference type="InterPro" id="IPR025110">
    <property type="entry name" value="AMP-bd_C"/>
</dbReference>
<dbReference type="Gene3D" id="2.40.128.630">
    <property type="match status" value="1"/>
</dbReference>
<dbReference type="InterPro" id="IPR042099">
    <property type="entry name" value="ANL_N_sf"/>
</dbReference>
<sequence>MSGCCISHEFLLSASRDPSRVVAVHATGGLRLFKESTLTIREASCPAPAGKYGECGTSATSFSDAGLDFSAARVSSNPPIFPGDECFTYGDLLSAVDSLSCRIRCVLDGGDDASLIRPQGYSHISHSDLEGKAAEQTGLPYMRYMPRIVGVQIGPSVEYIVAVLSILRCGEAFLPLDPFLPDERMMSIVSSSGIQLVIKLKTDSFLRFGSPQGDDDSSDQIVHKCGCSVLYCSMKDKFVKHVDHANLVWPCKMNRSRNFCYVMYTSGSTGKPKGVCGKESGLLNRYSWMQDQFPIFQEDILLFKTSVSFIDHLQEFLAPILTGCMLVIPPYTELKLYFAFTVHFIEAYGVSRLTTVPSLVREVLPCLAISPGAHLHNSLKLLVLSGEILSIALWQTLQDHLPETTILNLYGSTEVSGDCAYFDCRNLPSILKVEQISSVPIGKPMSNCEINLFCESKTQNEGELCIRGMCLLAGYLGKTLQGCPIMNDAEPLQFRTGDFARRLQSGDFLILGRKDRLIKIRGQRVPLEEVENLLKEHPKIRDAALIFQNDDGCQSHLQAFFVVKEPDNCLEGHANGHENGKLIESLRSWLVRKLPPAMLPTKYIHVEMLPKSASGKVDYLMLAGSTYVPKRLWPEYKRNISDCHHLEVIRKAFIDALHVEGIADDDDFFAVGGDSISAAHTAYNLGIDMRLLYVFPSPCKLLKALQDSKQNGDFFESYPGTVKRTKLDDNMLNSFEISENGLSNNSLPVEQVEEHARSCSHDLVKFDPWQSLMLPEKDEHLPFCDNHVKMLSYCQPCLCGEFSSCKVDHWLSRSNLPKTCAFSRCNQIVLGSESVLRLEHQTYTNFALSMSGKGHLQELWKVLLKSCVDASPLVIVKDGSVDLFIGSHSQIFLRIDVLRSGFVRWQVFLEGRIECSAAVTGDFSQVVVGSYKGYIYFLDYSTGSILWTFQTSGEVKMQPIVDVDRDLIWCGSHDHYLYALDYRRHCCMFKISCRGSIYGSPAIDTVRSMLYVATTSGLVNGLSLEVSSYGILWKYESRAPIFASLCLDSSSGNVYACSVDGFVIALNPSGHTVWKVRIGGPIFAGPTLSSSLPSQLLICSRSGYLCSIDMDNGAVLWDFRIGDPITASAYVDEQFCVVEKTSNRYHRLVCVCSSTGKVHVLQINPDAKPENAVGIIPANKLVDEFAVIQLPADIFSSPVMIGGRIFVGCRDDYVHCISLL</sequence>
<evidence type="ECO:0000313" key="7">
    <source>
        <dbReference type="Proteomes" id="UP000236161"/>
    </source>
</evidence>
<dbReference type="STRING" id="1088818.A0A2I0BEK7"/>
<evidence type="ECO:0000256" key="2">
    <source>
        <dbReference type="ARBA" id="ARBA00034252"/>
    </source>
</evidence>
<dbReference type="Pfam" id="PF13193">
    <property type="entry name" value="AMP-binding_C"/>
    <property type="match status" value="1"/>
</dbReference>
<dbReference type="InterPro" id="IPR052091">
    <property type="entry name" value="Beta-ala_Activ/Resist"/>
</dbReference>
<dbReference type="PANTHER" id="PTHR44394">
    <property type="entry name" value="BETA-ALANINE-ACTIVATING ENZYME"/>
    <property type="match status" value="1"/>
</dbReference>
<dbReference type="InterPro" id="IPR020845">
    <property type="entry name" value="AMP-binding_CS"/>
</dbReference>
<dbReference type="SUPFAM" id="SSF56801">
    <property type="entry name" value="Acetyl-CoA synthetase-like"/>
    <property type="match status" value="1"/>
</dbReference>
<comment type="catalytic activity">
    <reaction evidence="2">
        <text>(E)-4-coumarate + ATP + CoA = (E)-4-coumaroyl-CoA + AMP + diphosphate</text>
        <dbReference type="Rhea" id="RHEA:19641"/>
        <dbReference type="ChEBI" id="CHEBI:12876"/>
        <dbReference type="ChEBI" id="CHEBI:30616"/>
        <dbReference type="ChEBI" id="CHEBI:33019"/>
        <dbReference type="ChEBI" id="CHEBI:57287"/>
        <dbReference type="ChEBI" id="CHEBI:85008"/>
        <dbReference type="ChEBI" id="CHEBI:456215"/>
        <dbReference type="EC" id="6.2.1.12"/>
    </reaction>
    <physiologicalReaction direction="left-to-right" evidence="2">
        <dbReference type="Rhea" id="RHEA:19642"/>
    </physiologicalReaction>
</comment>
<dbReference type="Gene3D" id="3.30.300.30">
    <property type="match status" value="1"/>
</dbReference>
<dbReference type="InterPro" id="IPR015943">
    <property type="entry name" value="WD40/YVTN_repeat-like_dom_sf"/>
</dbReference>
<dbReference type="Gene3D" id="2.130.10.10">
    <property type="entry name" value="YVTN repeat-like/Quinoprotein amine dehydrogenase"/>
    <property type="match status" value="1"/>
</dbReference>
<evidence type="ECO:0000259" key="5">
    <source>
        <dbReference type="Pfam" id="PF13570"/>
    </source>
</evidence>
<keyword evidence="7" id="KW-1185">Reference proteome</keyword>
<dbReference type="SMART" id="SM00564">
    <property type="entry name" value="PQQ"/>
    <property type="match status" value="5"/>
</dbReference>
<dbReference type="InterPro" id="IPR000873">
    <property type="entry name" value="AMP-dep_synth/lig_dom"/>
</dbReference>
<feature type="domain" description="Pyrrolo-quinoline quinone repeat" evidence="5">
    <location>
        <begin position="864"/>
        <end position="1219"/>
    </location>
</feature>
<dbReference type="OrthoDB" id="408177at2759"/>
<dbReference type="PROSITE" id="PS00455">
    <property type="entry name" value="AMP_BINDING"/>
    <property type="match status" value="1"/>
</dbReference>
<evidence type="ECO:0000256" key="1">
    <source>
        <dbReference type="ARBA" id="ARBA00012959"/>
    </source>
</evidence>
<dbReference type="InterPro" id="IPR036736">
    <property type="entry name" value="ACP-like_sf"/>
</dbReference>
<dbReference type="Proteomes" id="UP000236161">
    <property type="component" value="Unassembled WGS sequence"/>
</dbReference>
<proteinExistence type="predicted"/>
<feature type="domain" description="AMP-dependent synthetase/ligase" evidence="3">
    <location>
        <begin position="149"/>
        <end position="476"/>
    </location>
</feature>
<accession>A0A2I0BEK7</accession>
<dbReference type="InterPro" id="IPR045851">
    <property type="entry name" value="AMP-bd_C_sf"/>
</dbReference>
<dbReference type="GO" id="GO:0009698">
    <property type="term" value="P:phenylpropanoid metabolic process"/>
    <property type="evidence" value="ECO:0007669"/>
    <property type="project" value="UniProtKB-ARBA"/>
</dbReference>
<protein>
    <recommendedName>
        <fullName evidence="1">4-coumarate--CoA ligase</fullName>
        <ecNumber evidence="1">6.2.1.12</ecNumber>
    </recommendedName>
</protein>
<dbReference type="Pfam" id="PF00501">
    <property type="entry name" value="AMP-binding"/>
    <property type="match status" value="1"/>
</dbReference>
<dbReference type="InterPro" id="IPR018391">
    <property type="entry name" value="PQQ_b-propeller_rpt"/>
</dbReference>
<dbReference type="EC" id="6.2.1.12" evidence="1"/>
<dbReference type="Pfam" id="PF13570">
    <property type="entry name" value="Beta-prop_ACSF4"/>
    <property type="match status" value="1"/>
</dbReference>
<dbReference type="GO" id="GO:0016207">
    <property type="term" value="F:4-coumarate-CoA ligase activity"/>
    <property type="evidence" value="ECO:0007669"/>
    <property type="project" value="UniProtKB-EC"/>
</dbReference>
<reference evidence="6 7" key="1">
    <citation type="journal article" date="2017" name="Nature">
        <title>The Apostasia genome and the evolution of orchids.</title>
        <authorList>
            <person name="Zhang G.Q."/>
            <person name="Liu K.W."/>
            <person name="Li Z."/>
            <person name="Lohaus R."/>
            <person name="Hsiao Y.Y."/>
            <person name="Niu S.C."/>
            <person name="Wang J.Y."/>
            <person name="Lin Y.C."/>
            <person name="Xu Q."/>
            <person name="Chen L.J."/>
            <person name="Yoshida K."/>
            <person name="Fujiwara S."/>
            <person name="Wang Z.W."/>
            <person name="Zhang Y.Q."/>
            <person name="Mitsuda N."/>
            <person name="Wang M."/>
            <person name="Liu G.H."/>
            <person name="Pecoraro L."/>
            <person name="Huang H.X."/>
            <person name="Xiao X.J."/>
            <person name="Lin M."/>
            <person name="Wu X.Y."/>
            <person name="Wu W.L."/>
            <person name="Chen Y.Y."/>
            <person name="Chang S.B."/>
            <person name="Sakamoto S."/>
            <person name="Ohme-Takagi M."/>
            <person name="Yagi M."/>
            <person name="Zeng S.J."/>
            <person name="Shen C.Y."/>
            <person name="Yeh C.M."/>
            <person name="Luo Y.B."/>
            <person name="Tsai W.C."/>
            <person name="Van de Peer Y."/>
            <person name="Liu Z.J."/>
        </authorList>
    </citation>
    <scope>NUCLEOTIDE SEQUENCE [LARGE SCALE GENOMIC DNA]</scope>
    <source>
        <strain evidence="7">cv. Shenzhen</strain>
        <tissue evidence="6">Stem</tissue>
    </source>
</reference>
<dbReference type="InterPro" id="IPR011047">
    <property type="entry name" value="Quinoprotein_ADH-like_sf"/>
</dbReference>
<dbReference type="SUPFAM" id="SSF50998">
    <property type="entry name" value="Quinoprotein alcohol dehydrogenase-like"/>
    <property type="match status" value="1"/>
</dbReference>
<dbReference type="AlphaFoldDB" id="A0A2I0BEK7"/>
<name>A0A2I0BEK7_9ASPA</name>